<dbReference type="InterPro" id="IPR050545">
    <property type="entry name" value="Mycobact_MmpL"/>
</dbReference>
<feature type="transmembrane region" description="Helical" evidence="6">
    <location>
        <begin position="314"/>
        <end position="340"/>
    </location>
</feature>
<feature type="transmembrane region" description="Helical" evidence="6">
    <location>
        <begin position="237"/>
        <end position="257"/>
    </location>
</feature>
<evidence type="ECO:0000313" key="8">
    <source>
        <dbReference type="EMBL" id="UUI71053.1"/>
    </source>
</evidence>
<feature type="transmembrane region" description="Helical" evidence="6">
    <location>
        <begin position="278"/>
        <end position="302"/>
    </location>
</feature>
<dbReference type="PANTHER" id="PTHR33406:SF13">
    <property type="entry name" value="MEMBRANE PROTEIN YDFJ"/>
    <property type="match status" value="1"/>
</dbReference>
<feature type="transmembrane region" description="Helical" evidence="6">
    <location>
        <begin position="372"/>
        <end position="393"/>
    </location>
</feature>
<accession>A0ABY5KMA3</accession>
<dbReference type="EMBL" id="CP101987">
    <property type="protein sequence ID" value="UUI71053.1"/>
    <property type="molecule type" value="Genomic_DNA"/>
</dbReference>
<feature type="transmembrane region" description="Helical" evidence="6">
    <location>
        <begin position="676"/>
        <end position="701"/>
    </location>
</feature>
<comment type="subcellular location">
    <subcellularLocation>
        <location evidence="1">Cell membrane</location>
        <topology evidence="1">Multi-pass membrane protein</topology>
    </subcellularLocation>
</comment>
<sequence>MRKPVHRPPSVARTAARAARWSATHPWWAIGGWFALVVACAALSVLVPAQTIEDADDRVGGSGRAAAWTTEAGLDDPDAELVLLTAAGDGAPDRTALDAGARDVVRVLAGRPGVAGVGDPVTSPDGSAVLVTVELEPAVDDVTDLQAAVTDVAADHPGLTVRVAGEVSLADAIDERVAQDLTSAEVVSLPVTLLLMVLAFGALVAAGIPVLLAVSSVAATLGLSAVVSHVVPAEPTVASMVVLIGMAVGVDYSLFYLKREREERAKGRSTLDAVEIAAQTSGHAIAVSGVAVIVSLAALYLLQLATFDSLATGAVLVVAVSVVGSITVLPALLVTLGRWVDRPRVPLLWRVNRRIGPGGISRRVLAPAVRHPLAAVVVAGVVCGVLAAPALGLRLHGADLGTLPPDVAEVSTLTQVGEAFPSRGSTVDVVVRSASAQQDEVAGALRFLEATAVGSGRFQDLGVPALAAADDGRTHVLTLAVPLESADPALDDVVRDLREDLVPAALAGLDVEHAVGGWPAYDLDHTERQSQRMPWVIGVVLLLTCVTMAVSFRSTSVALVSTALNLLSVGVAFGVLRMVFQEGWFAGALGFTSPGFVIDWVPLFVMVVLVGLSMDYHVFVLSRVRERVLRGVEPQAAVRDGIADSAGVITSAAAVMVSVFAIFATLSMLELKMLGVALAVAILVDATIIRLVLLPGILTLLGERVWRRSLPPTSPAVTVPVGPLETPMAAR</sequence>
<name>A0ABY5KMA3_9CELL</name>
<feature type="transmembrane region" description="Helical" evidence="6">
    <location>
        <begin position="557"/>
        <end position="580"/>
    </location>
</feature>
<feature type="transmembrane region" description="Helical" evidence="6">
    <location>
        <begin position="600"/>
        <end position="621"/>
    </location>
</feature>
<proteinExistence type="predicted"/>
<keyword evidence="2" id="KW-1003">Cell membrane</keyword>
<evidence type="ECO:0000313" key="9">
    <source>
        <dbReference type="Proteomes" id="UP001316384"/>
    </source>
</evidence>
<evidence type="ECO:0000256" key="3">
    <source>
        <dbReference type="ARBA" id="ARBA00022692"/>
    </source>
</evidence>
<keyword evidence="4 6" id="KW-1133">Transmembrane helix</keyword>
<organism evidence="8 9">
    <name type="scientific">Cellulomonas xiejunii</name>
    <dbReference type="NCBI Taxonomy" id="2968083"/>
    <lineage>
        <taxon>Bacteria</taxon>
        <taxon>Bacillati</taxon>
        <taxon>Actinomycetota</taxon>
        <taxon>Actinomycetes</taxon>
        <taxon>Micrococcales</taxon>
        <taxon>Cellulomonadaceae</taxon>
        <taxon>Cellulomonas</taxon>
    </lineage>
</organism>
<feature type="transmembrane region" description="Helical" evidence="6">
    <location>
        <begin position="27"/>
        <end position="49"/>
    </location>
</feature>
<dbReference type="Gene3D" id="1.20.1640.10">
    <property type="entry name" value="Multidrug efflux transporter AcrB transmembrane domain"/>
    <property type="match status" value="2"/>
</dbReference>
<evidence type="ECO:0000256" key="5">
    <source>
        <dbReference type="ARBA" id="ARBA00023136"/>
    </source>
</evidence>
<feature type="domain" description="SSD" evidence="7">
    <location>
        <begin position="210"/>
        <end position="335"/>
    </location>
</feature>
<keyword evidence="5 6" id="KW-0472">Membrane</keyword>
<feature type="transmembrane region" description="Helical" evidence="6">
    <location>
        <begin position="193"/>
        <end position="217"/>
    </location>
</feature>
<gene>
    <name evidence="8" type="ORF">NP048_14825</name>
</gene>
<dbReference type="PANTHER" id="PTHR33406">
    <property type="entry name" value="MEMBRANE PROTEIN MJ1562-RELATED"/>
    <property type="match status" value="1"/>
</dbReference>
<feature type="transmembrane region" description="Helical" evidence="6">
    <location>
        <begin position="533"/>
        <end position="550"/>
    </location>
</feature>
<dbReference type="PROSITE" id="PS50156">
    <property type="entry name" value="SSD"/>
    <property type="match status" value="1"/>
</dbReference>
<dbReference type="Pfam" id="PF03176">
    <property type="entry name" value="MMPL"/>
    <property type="match status" value="2"/>
</dbReference>
<evidence type="ECO:0000256" key="1">
    <source>
        <dbReference type="ARBA" id="ARBA00004651"/>
    </source>
</evidence>
<feature type="transmembrane region" description="Helical" evidence="6">
    <location>
        <begin position="642"/>
        <end position="664"/>
    </location>
</feature>
<keyword evidence="3 6" id="KW-0812">Transmembrane</keyword>
<evidence type="ECO:0000256" key="2">
    <source>
        <dbReference type="ARBA" id="ARBA00022475"/>
    </source>
</evidence>
<protein>
    <submittedName>
        <fullName evidence="8">MMPL family transporter</fullName>
    </submittedName>
</protein>
<dbReference type="RefSeq" id="WP_227576388.1">
    <property type="nucleotide sequence ID" value="NZ_CP101987.1"/>
</dbReference>
<keyword evidence="9" id="KW-1185">Reference proteome</keyword>
<dbReference type="SUPFAM" id="SSF82866">
    <property type="entry name" value="Multidrug efflux transporter AcrB transmembrane domain"/>
    <property type="match status" value="2"/>
</dbReference>
<evidence type="ECO:0000256" key="4">
    <source>
        <dbReference type="ARBA" id="ARBA00022989"/>
    </source>
</evidence>
<evidence type="ECO:0000259" key="7">
    <source>
        <dbReference type="PROSITE" id="PS50156"/>
    </source>
</evidence>
<evidence type="ECO:0000256" key="6">
    <source>
        <dbReference type="SAM" id="Phobius"/>
    </source>
</evidence>
<dbReference type="InterPro" id="IPR004869">
    <property type="entry name" value="MMPL_dom"/>
</dbReference>
<dbReference type="Proteomes" id="UP001316384">
    <property type="component" value="Chromosome"/>
</dbReference>
<reference evidence="8 9" key="1">
    <citation type="submission" date="2022-07" db="EMBL/GenBank/DDBJ databases">
        <title>Novel species in genus cellulomonas.</title>
        <authorList>
            <person name="Ye L."/>
        </authorList>
    </citation>
    <scope>NUCLEOTIDE SEQUENCE [LARGE SCALE GENOMIC DNA]</scope>
    <source>
        <strain evidence="9">zg-B89</strain>
    </source>
</reference>
<dbReference type="InterPro" id="IPR000731">
    <property type="entry name" value="SSD"/>
</dbReference>